<keyword evidence="4" id="KW-0456">Lyase</keyword>
<accession>A0ABP7HPW1</accession>
<dbReference type="Gene3D" id="3.40.640.10">
    <property type="entry name" value="Type I PLP-dependent aspartate aminotransferase-like (Major domain)"/>
    <property type="match status" value="1"/>
</dbReference>
<keyword evidence="7" id="KW-0032">Aminotransferase</keyword>
<feature type="domain" description="Aminotransferase class I/classII large" evidence="6">
    <location>
        <begin position="107"/>
        <end position="386"/>
    </location>
</feature>
<evidence type="ECO:0000313" key="8">
    <source>
        <dbReference type="Proteomes" id="UP001500888"/>
    </source>
</evidence>
<evidence type="ECO:0000259" key="6">
    <source>
        <dbReference type="Pfam" id="PF00155"/>
    </source>
</evidence>
<evidence type="ECO:0000256" key="4">
    <source>
        <dbReference type="ARBA" id="ARBA00023239"/>
    </source>
</evidence>
<organism evidence="7 8">
    <name type="scientific">Sphaerisporangium flaviroseum</name>
    <dbReference type="NCBI Taxonomy" id="509199"/>
    <lineage>
        <taxon>Bacteria</taxon>
        <taxon>Bacillati</taxon>
        <taxon>Actinomycetota</taxon>
        <taxon>Actinomycetes</taxon>
        <taxon>Streptosporangiales</taxon>
        <taxon>Streptosporangiaceae</taxon>
        <taxon>Sphaerisporangium</taxon>
    </lineage>
</organism>
<comment type="cofactor">
    <cofactor evidence="1">
        <name>pyridoxal 5'-phosphate</name>
        <dbReference type="ChEBI" id="CHEBI:597326"/>
    </cofactor>
</comment>
<dbReference type="GO" id="GO:0008483">
    <property type="term" value="F:transaminase activity"/>
    <property type="evidence" value="ECO:0007669"/>
    <property type="project" value="UniProtKB-KW"/>
</dbReference>
<evidence type="ECO:0000256" key="2">
    <source>
        <dbReference type="ARBA" id="ARBA00012224"/>
    </source>
</evidence>
<evidence type="ECO:0000256" key="5">
    <source>
        <dbReference type="ARBA" id="ARBA00037974"/>
    </source>
</evidence>
<dbReference type="EMBL" id="BAAAZR010000002">
    <property type="protein sequence ID" value="GAA3799527.1"/>
    <property type="molecule type" value="Genomic_DNA"/>
</dbReference>
<name>A0ABP7HPW1_9ACTN</name>
<dbReference type="InterPro" id="IPR051798">
    <property type="entry name" value="Class-II_PLP-Dep_Aminotrans"/>
</dbReference>
<dbReference type="InterPro" id="IPR015424">
    <property type="entry name" value="PyrdxlP-dep_Trfase"/>
</dbReference>
<dbReference type="Pfam" id="PF00155">
    <property type="entry name" value="Aminotran_1_2"/>
    <property type="match status" value="1"/>
</dbReference>
<dbReference type="InterPro" id="IPR015421">
    <property type="entry name" value="PyrdxlP-dep_Trfase_major"/>
</dbReference>
<dbReference type="EC" id="4.4.1.13" evidence="2"/>
<reference evidence="8" key="1">
    <citation type="journal article" date="2019" name="Int. J. Syst. Evol. Microbiol.">
        <title>The Global Catalogue of Microorganisms (GCM) 10K type strain sequencing project: providing services to taxonomists for standard genome sequencing and annotation.</title>
        <authorList>
            <consortium name="The Broad Institute Genomics Platform"/>
            <consortium name="The Broad Institute Genome Sequencing Center for Infectious Disease"/>
            <person name="Wu L."/>
            <person name="Ma J."/>
        </authorList>
    </citation>
    <scope>NUCLEOTIDE SEQUENCE [LARGE SCALE GENOMIC DNA]</scope>
    <source>
        <strain evidence="8">JCM 16908</strain>
    </source>
</reference>
<evidence type="ECO:0000256" key="3">
    <source>
        <dbReference type="ARBA" id="ARBA00022898"/>
    </source>
</evidence>
<dbReference type="InterPro" id="IPR015422">
    <property type="entry name" value="PyrdxlP-dep_Trfase_small"/>
</dbReference>
<dbReference type="CDD" id="cd00609">
    <property type="entry name" value="AAT_like"/>
    <property type="match status" value="1"/>
</dbReference>
<keyword evidence="7" id="KW-0808">Transferase</keyword>
<dbReference type="InterPro" id="IPR004839">
    <property type="entry name" value="Aminotransferase_I/II_large"/>
</dbReference>
<comment type="similarity">
    <text evidence="5">Belongs to the class-II pyridoxal-phosphate-dependent aminotransferase family. MalY/PatB cystathionine beta-lyase subfamily.</text>
</comment>
<sequence length="408" mass="43621">MTDTGTTHGPVGSHTDLLAAYSLDELRERHSAKWREYPPEVLPVWVAEMDTPLAEPIKAALVEAIGRGDTGYAVAGGLPEAFAGFSARKFGWRPDPTGIRLVPDVMAGIVEVLHLVTEPGDRVVINTPAYPPYFYWLPRIGRQAVLNPLSLTARGFRLDLDALEREFAAGAAAYLLCNPHNPTGLVFGEDDLMAVARLAERYGVRVVADEIHAPLVYPGARHVPFGSLDAPAAARSIMLVSASKAWNLAGLKAALAVPGAEARSDVTAIDVEVSESAGLLGVIASEVAFTAGEPWLDELMAGLTANRALLGELLAEHLPEVVYQPPQATYLAWLDFRALGLGDDPAEWFLRRGGVALYPGPKFGTPGCGFARFNFATSPDRVSAAVRQMAASSHRQGARGMIRALDAL</sequence>
<comment type="caution">
    <text evidence="7">The sequence shown here is derived from an EMBL/GenBank/DDBJ whole genome shotgun (WGS) entry which is preliminary data.</text>
</comment>
<dbReference type="PANTHER" id="PTHR43525">
    <property type="entry name" value="PROTEIN MALY"/>
    <property type="match status" value="1"/>
</dbReference>
<protein>
    <recommendedName>
        <fullName evidence="2">cysteine-S-conjugate beta-lyase</fullName>
        <ecNumber evidence="2">4.4.1.13</ecNumber>
    </recommendedName>
</protein>
<keyword evidence="8" id="KW-1185">Reference proteome</keyword>
<proteinExistence type="inferred from homology"/>
<evidence type="ECO:0000256" key="1">
    <source>
        <dbReference type="ARBA" id="ARBA00001933"/>
    </source>
</evidence>
<dbReference type="Gene3D" id="3.90.1150.10">
    <property type="entry name" value="Aspartate Aminotransferase, domain 1"/>
    <property type="match status" value="1"/>
</dbReference>
<evidence type="ECO:0000313" key="7">
    <source>
        <dbReference type="EMBL" id="GAA3799527.1"/>
    </source>
</evidence>
<dbReference type="RefSeq" id="WP_344936759.1">
    <property type="nucleotide sequence ID" value="NZ_BAAAZR010000002.1"/>
</dbReference>
<dbReference type="SUPFAM" id="SSF53383">
    <property type="entry name" value="PLP-dependent transferases"/>
    <property type="match status" value="1"/>
</dbReference>
<dbReference type="Proteomes" id="UP001500888">
    <property type="component" value="Unassembled WGS sequence"/>
</dbReference>
<dbReference type="PANTHER" id="PTHR43525:SF2">
    <property type="entry name" value="CYSTATHIONINE BETA-LYASE-RELATED"/>
    <property type="match status" value="1"/>
</dbReference>
<keyword evidence="3" id="KW-0663">Pyridoxal phosphate</keyword>
<gene>
    <name evidence="7" type="ORF">GCM10022226_18720</name>
</gene>